<keyword evidence="12" id="KW-1133">Transmembrane helix</keyword>
<keyword evidence="8" id="KW-0418">Kinase</keyword>
<keyword evidence="9" id="KW-0067">ATP-binding</keyword>
<dbReference type="InterPro" id="IPR003594">
    <property type="entry name" value="HATPase_dom"/>
</dbReference>
<dbReference type="EC" id="2.7.13.3" evidence="3"/>
<dbReference type="NCBIfam" id="TIGR00229">
    <property type="entry name" value="sensory_box"/>
    <property type="match status" value="1"/>
</dbReference>
<comment type="caution">
    <text evidence="17">The sequence shown here is derived from an EMBL/GenBank/DDBJ whole genome shotgun (WGS) entry which is preliminary data.</text>
</comment>
<evidence type="ECO:0000313" key="18">
    <source>
        <dbReference type="Proteomes" id="UP000812672"/>
    </source>
</evidence>
<dbReference type="Pfam" id="PF00512">
    <property type="entry name" value="HisKA"/>
    <property type="match status" value="1"/>
</dbReference>
<dbReference type="Pfam" id="PF00989">
    <property type="entry name" value="PAS"/>
    <property type="match status" value="1"/>
</dbReference>
<dbReference type="PROSITE" id="PS50885">
    <property type="entry name" value="HAMP"/>
    <property type="match status" value="1"/>
</dbReference>
<evidence type="ECO:0000256" key="7">
    <source>
        <dbReference type="ARBA" id="ARBA00022741"/>
    </source>
</evidence>
<evidence type="ECO:0000256" key="4">
    <source>
        <dbReference type="ARBA" id="ARBA00022475"/>
    </source>
</evidence>
<dbReference type="InterPro" id="IPR000700">
    <property type="entry name" value="PAS-assoc_C"/>
</dbReference>
<keyword evidence="11 12" id="KW-0472">Membrane</keyword>
<evidence type="ECO:0000256" key="11">
    <source>
        <dbReference type="ARBA" id="ARBA00023136"/>
    </source>
</evidence>
<dbReference type="CDD" id="cd00075">
    <property type="entry name" value="HATPase"/>
    <property type="match status" value="1"/>
</dbReference>
<organism evidence="17 18">
    <name type="scientific">Allobacillus halotolerans</name>
    <dbReference type="NCBI Taxonomy" id="570278"/>
    <lineage>
        <taxon>Bacteria</taxon>
        <taxon>Bacillati</taxon>
        <taxon>Bacillota</taxon>
        <taxon>Bacilli</taxon>
        <taxon>Bacillales</taxon>
        <taxon>Bacillaceae</taxon>
        <taxon>Allobacillus</taxon>
    </lineage>
</organism>
<accession>A0ABS6GNG6</accession>
<dbReference type="InterPro" id="IPR005467">
    <property type="entry name" value="His_kinase_dom"/>
</dbReference>
<keyword evidence="4" id="KW-1003">Cell membrane</keyword>
<dbReference type="CDD" id="cd00082">
    <property type="entry name" value="HisKA"/>
    <property type="match status" value="1"/>
</dbReference>
<evidence type="ECO:0000259" key="16">
    <source>
        <dbReference type="PROSITE" id="PS50885"/>
    </source>
</evidence>
<dbReference type="InterPro" id="IPR000014">
    <property type="entry name" value="PAS"/>
</dbReference>
<sequence>MTKSRKTGNRNTLYIYILLIIAFFTVLGYIFSQIAQHYIVQSAEQQLDNDANFIGEQLEDEAEQRGLDNADLAYYAEYFQVDLYFQDDQQELSTFVPDNDDFLEVLRGQASETGYLLENDRLIYTYSVSAGTTLVVVSEELPIRELQWTVWLLVSIIAVLIIAFLWSFGNRLYDSYVMPIRKAADTAERLVEGDYQVRIHDAPYGIASELSHSINRLARNLDYITGKYENQNDRLKTVVNNMVSGVLLVNDKGITRLINDAFVEYFSVDEKNIIGEVYYEVIDHEHLNELIQEAIFTEEKKHALIETLGHYFDVHVAPIKNADDTWKGIVVVCHDITEIKQVENVRKDFVANVSHELRTPLTSMQGFAETLLEQKVDEQKEKEFLKIIEKESKRLNNLVEDLLDLALLEKDSFQLDKTEFRLKMLMDEVYQVVEKTIEAKNIQTDVIVPTDLTVYADYHRWYQLVLNLYVNAVQYTDEGGHIEWLVEQTDEEIILQIKDSGIGIPQEQLHRIFERFYRVDQARSRQSGGTGLGLSIVKHIVEVHEGEIDIDSTLGEGTEITVRLPRN</sequence>
<comment type="subcellular location">
    <subcellularLocation>
        <location evidence="2">Cell membrane</location>
    </subcellularLocation>
</comment>
<evidence type="ECO:0000256" key="2">
    <source>
        <dbReference type="ARBA" id="ARBA00004236"/>
    </source>
</evidence>
<comment type="catalytic activity">
    <reaction evidence="1">
        <text>ATP + protein L-histidine = ADP + protein N-phospho-L-histidine.</text>
        <dbReference type="EC" id="2.7.13.3"/>
    </reaction>
</comment>
<proteinExistence type="predicted"/>
<keyword evidence="5" id="KW-0597">Phosphoprotein</keyword>
<evidence type="ECO:0000259" key="14">
    <source>
        <dbReference type="PROSITE" id="PS50112"/>
    </source>
</evidence>
<dbReference type="EMBL" id="JAHLZF010000004">
    <property type="protein sequence ID" value="MBU6080195.1"/>
    <property type="molecule type" value="Genomic_DNA"/>
</dbReference>
<dbReference type="Pfam" id="PF02518">
    <property type="entry name" value="HATPase_c"/>
    <property type="match status" value="1"/>
</dbReference>
<dbReference type="PROSITE" id="PS50113">
    <property type="entry name" value="PAC"/>
    <property type="match status" value="1"/>
</dbReference>
<evidence type="ECO:0000256" key="10">
    <source>
        <dbReference type="ARBA" id="ARBA00023012"/>
    </source>
</evidence>
<evidence type="ECO:0000256" key="6">
    <source>
        <dbReference type="ARBA" id="ARBA00022679"/>
    </source>
</evidence>
<keyword evidence="12" id="KW-0812">Transmembrane</keyword>
<evidence type="ECO:0000259" key="13">
    <source>
        <dbReference type="PROSITE" id="PS50109"/>
    </source>
</evidence>
<dbReference type="CDD" id="cd06225">
    <property type="entry name" value="HAMP"/>
    <property type="match status" value="1"/>
</dbReference>
<keyword evidence="10" id="KW-0902">Two-component regulatory system</keyword>
<name>A0ABS6GNG6_9BACI</name>
<dbReference type="InterPro" id="IPR003660">
    <property type="entry name" value="HAMP_dom"/>
</dbReference>
<reference evidence="17 18" key="1">
    <citation type="journal article" date="2011" name="Int. J. Syst. Evol. Microbiol.">
        <title>Allobacillus halotolerans gen. nov., sp. nov. isolated from shrimp paste.</title>
        <authorList>
            <person name="Sheu S.Y."/>
            <person name="Arun A.B."/>
            <person name="Jiang S.R."/>
            <person name="Young C.C."/>
            <person name="Chen W.M."/>
        </authorList>
    </citation>
    <scope>NUCLEOTIDE SEQUENCE [LARGE SCALE GENOMIC DNA]</scope>
    <source>
        <strain evidence="17 18">LMG 24826</strain>
    </source>
</reference>
<feature type="transmembrane region" description="Helical" evidence="12">
    <location>
        <begin position="12"/>
        <end position="31"/>
    </location>
</feature>
<dbReference type="PROSITE" id="PS50109">
    <property type="entry name" value="HIS_KIN"/>
    <property type="match status" value="1"/>
</dbReference>
<dbReference type="RefSeq" id="WP_216686866.1">
    <property type="nucleotide sequence ID" value="NZ_CP117968.1"/>
</dbReference>
<evidence type="ECO:0000256" key="9">
    <source>
        <dbReference type="ARBA" id="ARBA00022840"/>
    </source>
</evidence>
<dbReference type="PROSITE" id="PS50112">
    <property type="entry name" value="PAS"/>
    <property type="match status" value="1"/>
</dbReference>
<dbReference type="PANTHER" id="PTHR45453:SF1">
    <property type="entry name" value="PHOSPHATE REGULON SENSOR PROTEIN PHOR"/>
    <property type="match status" value="1"/>
</dbReference>
<keyword evidence="6" id="KW-0808">Transferase</keyword>
<gene>
    <name evidence="17" type="ORF">KQ486_04135</name>
</gene>
<evidence type="ECO:0000259" key="15">
    <source>
        <dbReference type="PROSITE" id="PS50113"/>
    </source>
</evidence>
<evidence type="ECO:0000256" key="3">
    <source>
        <dbReference type="ARBA" id="ARBA00012438"/>
    </source>
</evidence>
<evidence type="ECO:0000256" key="12">
    <source>
        <dbReference type="SAM" id="Phobius"/>
    </source>
</evidence>
<feature type="domain" description="HAMP" evidence="16">
    <location>
        <begin position="174"/>
        <end position="226"/>
    </location>
</feature>
<protein>
    <recommendedName>
        <fullName evidence="3">histidine kinase</fullName>
        <ecNumber evidence="3">2.7.13.3</ecNumber>
    </recommendedName>
</protein>
<evidence type="ECO:0000256" key="1">
    <source>
        <dbReference type="ARBA" id="ARBA00000085"/>
    </source>
</evidence>
<dbReference type="InterPro" id="IPR050351">
    <property type="entry name" value="BphY/WalK/GraS-like"/>
</dbReference>
<keyword evidence="18" id="KW-1185">Reference proteome</keyword>
<dbReference type="Proteomes" id="UP000812672">
    <property type="component" value="Unassembled WGS sequence"/>
</dbReference>
<evidence type="ECO:0000256" key="5">
    <source>
        <dbReference type="ARBA" id="ARBA00022553"/>
    </source>
</evidence>
<dbReference type="InterPro" id="IPR013767">
    <property type="entry name" value="PAS_fold"/>
</dbReference>
<dbReference type="NCBIfam" id="NF046044">
    <property type="entry name" value="PnpS"/>
    <property type="match status" value="1"/>
</dbReference>
<feature type="domain" description="Histidine kinase" evidence="13">
    <location>
        <begin position="352"/>
        <end position="567"/>
    </location>
</feature>
<evidence type="ECO:0000256" key="8">
    <source>
        <dbReference type="ARBA" id="ARBA00022777"/>
    </source>
</evidence>
<feature type="domain" description="PAS" evidence="14">
    <location>
        <begin position="231"/>
        <end position="290"/>
    </location>
</feature>
<dbReference type="InterPro" id="IPR003661">
    <property type="entry name" value="HisK_dim/P_dom"/>
</dbReference>
<dbReference type="SMART" id="SM00387">
    <property type="entry name" value="HATPase_c"/>
    <property type="match status" value="1"/>
</dbReference>
<dbReference type="SMART" id="SM00091">
    <property type="entry name" value="PAS"/>
    <property type="match status" value="1"/>
</dbReference>
<dbReference type="PANTHER" id="PTHR45453">
    <property type="entry name" value="PHOSPHATE REGULON SENSOR PROTEIN PHOR"/>
    <property type="match status" value="1"/>
</dbReference>
<feature type="domain" description="PAC" evidence="15">
    <location>
        <begin position="298"/>
        <end position="348"/>
    </location>
</feature>
<dbReference type="CDD" id="cd00130">
    <property type="entry name" value="PAS"/>
    <property type="match status" value="1"/>
</dbReference>
<dbReference type="SMART" id="SM00388">
    <property type="entry name" value="HisKA"/>
    <property type="match status" value="1"/>
</dbReference>
<keyword evidence="7" id="KW-0547">Nucleotide-binding</keyword>
<evidence type="ECO:0000313" key="17">
    <source>
        <dbReference type="EMBL" id="MBU6080195.1"/>
    </source>
</evidence>
<feature type="transmembrane region" description="Helical" evidence="12">
    <location>
        <begin position="148"/>
        <end position="168"/>
    </location>
</feature>